<dbReference type="GO" id="GO:0008654">
    <property type="term" value="P:phospholipid biosynthetic process"/>
    <property type="evidence" value="ECO:0007669"/>
    <property type="project" value="InterPro"/>
</dbReference>
<keyword evidence="1" id="KW-0812">Transmembrane</keyword>
<reference evidence="2 3" key="1">
    <citation type="journal article" date="2016" name="Nat. Commun.">
        <title>Thousands of microbial genomes shed light on interconnected biogeochemical processes in an aquifer system.</title>
        <authorList>
            <person name="Anantharaman K."/>
            <person name="Brown C.T."/>
            <person name="Hug L.A."/>
            <person name="Sharon I."/>
            <person name="Castelle C.J."/>
            <person name="Probst A.J."/>
            <person name="Thomas B.C."/>
            <person name="Singh A."/>
            <person name="Wilkins M.J."/>
            <person name="Karaoz U."/>
            <person name="Brodie E.L."/>
            <person name="Williams K.H."/>
            <person name="Hubbard S.S."/>
            <person name="Banfield J.F."/>
        </authorList>
    </citation>
    <scope>NUCLEOTIDE SEQUENCE [LARGE SCALE GENOMIC DNA]</scope>
</reference>
<keyword evidence="1" id="KW-1133">Transmembrane helix</keyword>
<dbReference type="EMBL" id="MGDT01000006">
    <property type="protein sequence ID" value="OGL66705.1"/>
    <property type="molecule type" value="Genomic_DNA"/>
</dbReference>
<accession>A0A1F7TL57</accession>
<dbReference type="Proteomes" id="UP000177885">
    <property type="component" value="Unassembled WGS sequence"/>
</dbReference>
<dbReference type="InterPro" id="IPR043130">
    <property type="entry name" value="CDP-OH_PTrfase_TM_dom"/>
</dbReference>
<gene>
    <name evidence="2" type="ORF">A2856_02990</name>
</gene>
<proteinExistence type="predicted"/>
<dbReference type="Pfam" id="PF01066">
    <property type="entry name" value="CDP-OH_P_transf"/>
    <property type="match status" value="1"/>
</dbReference>
<evidence type="ECO:0008006" key="4">
    <source>
        <dbReference type="Google" id="ProtNLM"/>
    </source>
</evidence>
<organism evidence="2 3">
    <name type="scientific">Candidatus Uhrbacteria bacterium RIFCSPHIGHO2_01_FULL_63_20</name>
    <dbReference type="NCBI Taxonomy" id="1802385"/>
    <lineage>
        <taxon>Bacteria</taxon>
        <taxon>Candidatus Uhriibacteriota</taxon>
    </lineage>
</organism>
<evidence type="ECO:0000256" key="1">
    <source>
        <dbReference type="SAM" id="Phobius"/>
    </source>
</evidence>
<dbReference type="Gene3D" id="1.20.120.1760">
    <property type="match status" value="1"/>
</dbReference>
<dbReference type="GO" id="GO:0016780">
    <property type="term" value="F:phosphotransferase activity, for other substituted phosphate groups"/>
    <property type="evidence" value="ECO:0007669"/>
    <property type="project" value="InterPro"/>
</dbReference>
<dbReference type="AlphaFoldDB" id="A0A1F7TL57"/>
<comment type="caution">
    <text evidence="2">The sequence shown here is derived from an EMBL/GenBank/DDBJ whole genome shotgun (WGS) entry which is preliminary data.</text>
</comment>
<feature type="transmembrane region" description="Helical" evidence="1">
    <location>
        <begin position="57"/>
        <end position="90"/>
    </location>
</feature>
<feature type="transmembrane region" description="Helical" evidence="1">
    <location>
        <begin position="231"/>
        <end position="249"/>
    </location>
</feature>
<name>A0A1F7TL57_9BACT</name>
<feature type="transmembrane region" description="Helical" evidence="1">
    <location>
        <begin position="141"/>
        <end position="163"/>
    </location>
</feature>
<sequence>MDDLVPFLEHHAAFLRAMGAGLLGILIPLICGTPSVLRRLGGILAFSGGWRPFSPNMLTLVSLVGTLAAFGLYLAGFVTVGIGLACWCGIFDRLDGRMAHVLDRARGEQMAPRGLWEKMNHPGGTDLGKALDPFCDKVKCFAIMAAFASFGLMSPWLVGLLAIPEILGTIARWPFDRWWPFSLLARHQKDTGATSFGKLKALLQWVAVIACVPFHQDWMSDAWSLKERSQFLNGLLILCIAFAVASVISRLRVFHDSPSAEALKRLDRGFGHD</sequence>
<dbReference type="GO" id="GO:0016020">
    <property type="term" value="C:membrane"/>
    <property type="evidence" value="ECO:0007669"/>
    <property type="project" value="InterPro"/>
</dbReference>
<keyword evidence="1" id="KW-0472">Membrane</keyword>
<dbReference type="STRING" id="1802385.A2856_02990"/>
<feature type="transmembrane region" description="Helical" evidence="1">
    <location>
        <begin position="12"/>
        <end position="37"/>
    </location>
</feature>
<dbReference type="InterPro" id="IPR000462">
    <property type="entry name" value="CDP-OH_P_trans"/>
</dbReference>
<evidence type="ECO:0000313" key="3">
    <source>
        <dbReference type="Proteomes" id="UP000177885"/>
    </source>
</evidence>
<evidence type="ECO:0000313" key="2">
    <source>
        <dbReference type="EMBL" id="OGL66705.1"/>
    </source>
</evidence>
<protein>
    <recommendedName>
        <fullName evidence="4">CDP-alcohol phosphatidyltransferase</fullName>
    </recommendedName>
</protein>